<dbReference type="Gene3D" id="3.10.20.10">
    <property type="match status" value="1"/>
</dbReference>
<keyword evidence="1 3" id="KW-0963">Cytoplasm</keyword>
<evidence type="ECO:0000313" key="5">
    <source>
        <dbReference type="EMBL" id="GAA4468529.1"/>
    </source>
</evidence>
<keyword evidence="2 3" id="KW-0501">Molybdenum cofactor biosynthesis</keyword>
<dbReference type="NCBIfam" id="TIGR00129">
    <property type="entry name" value="fdhD_narQ"/>
    <property type="match status" value="1"/>
</dbReference>
<organism evidence="5 6">
    <name type="scientific">Novipirellula rosea</name>
    <dbReference type="NCBI Taxonomy" id="1031540"/>
    <lineage>
        <taxon>Bacteria</taxon>
        <taxon>Pseudomonadati</taxon>
        <taxon>Planctomycetota</taxon>
        <taxon>Planctomycetia</taxon>
        <taxon>Pirellulales</taxon>
        <taxon>Pirellulaceae</taxon>
        <taxon>Novipirellula</taxon>
    </lineage>
</organism>
<feature type="active site" description="Cysteine persulfide intermediate" evidence="3">
    <location>
        <position position="142"/>
    </location>
</feature>
<dbReference type="HAMAP" id="MF_00187">
    <property type="entry name" value="FdhD"/>
    <property type="match status" value="1"/>
</dbReference>
<dbReference type="EMBL" id="BAABGA010000099">
    <property type="protein sequence ID" value="GAA4468529.1"/>
    <property type="molecule type" value="Genomic_DNA"/>
</dbReference>
<feature type="compositionally biased region" description="Pro residues" evidence="4">
    <location>
        <begin position="1"/>
        <end position="14"/>
    </location>
</feature>
<evidence type="ECO:0000256" key="2">
    <source>
        <dbReference type="ARBA" id="ARBA00023150"/>
    </source>
</evidence>
<evidence type="ECO:0000256" key="4">
    <source>
        <dbReference type="SAM" id="MobiDB-lite"/>
    </source>
</evidence>
<comment type="subcellular location">
    <subcellularLocation>
        <location evidence="3">Cytoplasm</location>
    </subcellularLocation>
</comment>
<keyword evidence="6" id="KW-1185">Reference proteome</keyword>
<dbReference type="Pfam" id="PF02634">
    <property type="entry name" value="FdhD-NarQ"/>
    <property type="match status" value="1"/>
</dbReference>
<dbReference type="NCBIfam" id="NF001943">
    <property type="entry name" value="PRK00724.1-2"/>
    <property type="match status" value="1"/>
</dbReference>
<dbReference type="PIRSF" id="PIRSF015626">
    <property type="entry name" value="FdhD"/>
    <property type="match status" value="1"/>
</dbReference>
<proteinExistence type="inferred from homology"/>
<dbReference type="InterPro" id="IPR016193">
    <property type="entry name" value="Cytidine_deaminase-like"/>
</dbReference>
<dbReference type="SUPFAM" id="SSF101447">
    <property type="entry name" value="Formin homology 2 domain (FH2 domain)"/>
    <property type="match status" value="1"/>
</dbReference>
<feature type="region of interest" description="Disordered" evidence="4">
    <location>
        <begin position="1"/>
        <end position="32"/>
    </location>
</feature>
<gene>
    <name evidence="3 5" type="primary">fdhD</name>
    <name evidence="5" type="ORF">GCM10023156_59600</name>
</gene>
<reference evidence="6" key="1">
    <citation type="journal article" date="2019" name="Int. J. Syst. Evol. Microbiol.">
        <title>The Global Catalogue of Microorganisms (GCM) 10K type strain sequencing project: providing services to taxonomists for standard genome sequencing and annotation.</title>
        <authorList>
            <consortium name="The Broad Institute Genomics Platform"/>
            <consortium name="The Broad Institute Genome Sequencing Center for Infectious Disease"/>
            <person name="Wu L."/>
            <person name="Ma J."/>
        </authorList>
    </citation>
    <scope>NUCLEOTIDE SEQUENCE [LARGE SCALE GENOMIC DNA]</scope>
    <source>
        <strain evidence="6">JCM 17759</strain>
    </source>
</reference>
<protein>
    <recommendedName>
        <fullName evidence="3">Sulfur carrier protein FdhD</fullName>
    </recommendedName>
</protein>
<comment type="similarity">
    <text evidence="3">Belongs to the FdhD family.</text>
</comment>
<dbReference type="PANTHER" id="PTHR30592">
    <property type="entry name" value="FORMATE DEHYDROGENASE"/>
    <property type="match status" value="1"/>
</dbReference>
<comment type="function">
    <text evidence="3">Required for formate dehydrogenase (FDH) activity. Acts as a sulfur carrier protein that transfers sulfur from IscS to the molybdenum cofactor prior to its insertion into FDH.</text>
</comment>
<dbReference type="InterPro" id="IPR003786">
    <property type="entry name" value="FdhD"/>
</dbReference>
<dbReference type="PANTHER" id="PTHR30592:SF1">
    <property type="entry name" value="SULFUR CARRIER PROTEIN FDHD"/>
    <property type="match status" value="1"/>
</dbReference>
<evidence type="ECO:0000256" key="3">
    <source>
        <dbReference type="HAMAP-Rule" id="MF_00187"/>
    </source>
</evidence>
<name>A0ABP8NKM9_9BACT</name>
<evidence type="ECO:0000313" key="6">
    <source>
        <dbReference type="Proteomes" id="UP001500840"/>
    </source>
</evidence>
<dbReference type="SUPFAM" id="SSF53927">
    <property type="entry name" value="Cytidine deaminase-like"/>
    <property type="match status" value="1"/>
</dbReference>
<dbReference type="Gene3D" id="3.40.140.10">
    <property type="entry name" value="Cytidine Deaminase, domain 2"/>
    <property type="match status" value="1"/>
</dbReference>
<dbReference type="Proteomes" id="UP001500840">
    <property type="component" value="Unassembled WGS sequence"/>
</dbReference>
<evidence type="ECO:0000256" key="1">
    <source>
        <dbReference type="ARBA" id="ARBA00022490"/>
    </source>
</evidence>
<dbReference type="RefSeq" id="WP_345327322.1">
    <property type="nucleotide sequence ID" value="NZ_BAABGA010000099.1"/>
</dbReference>
<comment type="caution">
    <text evidence="5">The sequence shown here is derived from an EMBL/GenBank/DDBJ whole genome shotgun (WGS) entry which is preliminary data.</text>
</comment>
<sequence>MTPPPPPPPPPPPHRSQATDTRAEKRAGENGARQFEVQQVRADAAAVVSDLVAIEEPLEIRVVIDEDGSKKDRSISITMRTPGADEQLAVGFLVTEGIVSEREDVVAVRPCRSGSVVRVRLRDTLQVDLQRLQRHFFTSSSCGVCGKASIESVAVQIQSPLKPGTPTVAAEAIGKLPDRLRHAQRLFDQTGGLHASGLFDCEGSLLAVEEDVGRHNALDKLIGGQWIDDASVFARSILVVSGRISFELVQKALVVGIPIMVAVGAPSSLAIELAQRHGMTLIGFTKPDRYNVYHDCKRIVANQLPPS</sequence>
<accession>A0ABP8NKM9</accession>
<feature type="binding site" evidence="3">
    <location>
        <begin position="284"/>
        <end position="289"/>
    </location>
    <ligand>
        <name>Mo-bis(molybdopterin guanine dinucleotide)</name>
        <dbReference type="ChEBI" id="CHEBI:60539"/>
    </ligand>
</feature>